<accession>A0A1I1IZV3</accession>
<reference evidence="2" key="1">
    <citation type="submission" date="2016-10" db="EMBL/GenBank/DDBJ databases">
        <authorList>
            <person name="Varghese N."/>
            <person name="Submissions S."/>
        </authorList>
    </citation>
    <scope>NUCLEOTIDE SEQUENCE [LARGE SCALE GENOMIC DNA]</scope>
    <source>
        <strain evidence="2">DSM 24499</strain>
    </source>
</reference>
<gene>
    <name evidence="1" type="ORF">SAMN04487907_104123</name>
</gene>
<name>A0A1I1IZV3_9FLAO</name>
<sequence>MICILKLMEIIQDFFESGERPGEVSLSFIDGIYIGATKFAKFPAISEGNYVVNNYTISFSNICIWTAEFDWSLILTGDWRFTLQDNEGILTNKIGDRYVLDKN</sequence>
<dbReference type="Proteomes" id="UP000199438">
    <property type="component" value="Unassembled WGS sequence"/>
</dbReference>
<evidence type="ECO:0000313" key="2">
    <source>
        <dbReference type="Proteomes" id="UP000199438"/>
    </source>
</evidence>
<dbReference type="STRING" id="1334022.SAMN04487907_104123"/>
<evidence type="ECO:0000313" key="1">
    <source>
        <dbReference type="EMBL" id="SFC41847.1"/>
    </source>
</evidence>
<protein>
    <submittedName>
        <fullName evidence="1">Uncharacterized protein</fullName>
    </submittedName>
</protein>
<organism evidence="1 2">
    <name type="scientific">Zunongwangia mangrovi</name>
    <dbReference type="NCBI Taxonomy" id="1334022"/>
    <lineage>
        <taxon>Bacteria</taxon>
        <taxon>Pseudomonadati</taxon>
        <taxon>Bacteroidota</taxon>
        <taxon>Flavobacteriia</taxon>
        <taxon>Flavobacteriales</taxon>
        <taxon>Flavobacteriaceae</taxon>
        <taxon>Zunongwangia</taxon>
    </lineage>
</organism>
<dbReference type="AlphaFoldDB" id="A0A1I1IZV3"/>
<dbReference type="EMBL" id="FOKV01000004">
    <property type="protein sequence ID" value="SFC41847.1"/>
    <property type="molecule type" value="Genomic_DNA"/>
</dbReference>
<proteinExistence type="predicted"/>
<keyword evidence="2" id="KW-1185">Reference proteome</keyword>